<dbReference type="AlphaFoldDB" id="A0A523BBW2"/>
<dbReference type="InterPro" id="IPR000092">
    <property type="entry name" value="Polyprenyl_synt"/>
</dbReference>
<dbReference type="Proteomes" id="UP000317265">
    <property type="component" value="Unassembled WGS sequence"/>
</dbReference>
<dbReference type="EMBL" id="RXIH01000044">
    <property type="protein sequence ID" value="RZN55426.1"/>
    <property type="molecule type" value="Genomic_DNA"/>
</dbReference>
<organism evidence="8 10">
    <name type="scientific">Thermoproteota archaeon</name>
    <dbReference type="NCBI Taxonomy" id="2056631"/>
    <lineage>
        <taxon>Archaea</taxon>
        <taxon>Thermoproteota</taxon>
    </lineage>
</organism>
<evidence type="ECO:0000313" key="8">
    <source>
        <dbReference type="EMBL" id="TDA38427.1"/>
    </source>
</evidence>
<dbReference type="InterPro" id="IPR008949">
    <property type="entry name" value="Isoprenoid_synthase_dom_sf"/>
</dbReference>
<dbReference type="GO" id="GO:0004659">
    <property type="term" value="F:prenyltransferase activity"/>
    <property type="evidence" value="ECO:0007669"/>
    <property type="project" value="InterPro"/>
</dbReference>
<evidence type="ECO:0000256" key="6">
    <source>
        <dbReference type="RuleBase" id="RU004466"/>
    </source>
</evidence>
<evidence type="ECO:0000313" key="10">
    <source>
        <dbReference type="Proteomes" id="UP000317265"/>
    </source>
</evidence>
<dbReference type="InterPro" id="IPR033749">
    <property type="entry name" value="Polyprenyl_synt_CS"/>
</dbReference>
<keyword evidence="3 6" id="KW-0808">Transferase</keyword>
<keyword evidence="4" id="KW-0479">Metal-binding</keyword>
<comment type="caution">
    <text evidence="8">The sequence shown here is derived from an EMBL/GenBank/DDBJ whole genome shotgun (WGS) entry which is preliminary data.</text>
</comment>
<reference evidence="7 9" key="2">
    <citation type="journal article" date="2019" name="Nat. Microbiol.">
        <title>Wide diversity of methane and short-chain alkane metabolisms in uncultured archaea.</title>
        <authorList>
            <person name="Borrel G."/>
            <person name="Adam P.S."/>
            <person name="McKay L.J."/>
            <person name="Chen L.X."/>
            <person name="Sierra-Garcia I.N."/>
            <person name="Sieber C.M."/>
            <person name="Letourneur Q."/>
            <person name="Ghozlane A."/>
            <person name="Andersen G.L."/>
            <person name="Li W.J."/>
            <person name="Hallam S.J."/>
            <person name="Muyzer G."/>
            <person name="de Oliveira V.M."/>
            <person name="Inskeep W.P."/>
            <person name="Banfield J.F."/>
            <person name="Gribaldo S."/>
        </authorList>
    </citation>
    <scope>NUCLEOTIDE SEQUENCE [LARGE SCALE GENOMIC DNA]</scope>
    <source>
        <strain evidence="7">Verst-YHS</strain>
    </source>
</reference>
<dbReference type="PANTHER" id="PTHR12001:SF85">
    <property type="entry name" value="SHORT CHAIN ISOPRENYL DIPHOSPHATE SYNTHASE"/>
    <property type="match status" value="1"/>
</dbReference>
<protein>
    <submittedName>
        <fullName evidence="8">Polyprenyl synthetase family protein</fullName>
    </submittedName>
</protein>
<dbReference type="SUPFAM" id="SSF48576">
    <property type="entry name" value="Terpenoid synthases"/>
    <property type="match status" value="1"/>
</dbReference>
<reference evidence="8 10" key="1">
    <citation type="journal article" date="2019" name="Nat. Microbiol.">
        <title>Expanding anaerobic alkane metabolism in the domain of Archaea.</title>
        <authorList>
            <person name="Wang Y."/>
            <person name="Wegener G."/>
            <person name="Hou J."/>
            <person name="Wang F."/>
            <person name="Xiao X."/>
        </authorList>
    </citation>
    <scope>NUCLEOTIDE SEQUENCE [LARGE SCALE GENOMIC DNA]</scope>
    <source>
        <strain evidence="8">WYZ-LMO11</strain>
    </source>
</reference>
<comment type="cofactor">
    <cofactor evidence="1">
        <name>Mg(2+)</name>
        <dbReference type="ChEBI" id="CHEBI:18420"/>
    </cofactor>
</comment>
<comment type="similarity">
    <text evidence="2 6">Belongs to the FPP/GGPP synthase family.</text>
</comment>
<sequence>MIEEKLKKTSLLLDQPIKNYIDGSDVLYKAALHLPSHGGKRLRPFLVIKSCEIVGGDTNYVIPAAIAVELLHNFTLIHDDIMDNDLLRRGVPTVHTIWGIPMGILAGDLLFAKAFHILLSMKGDYERLIRAAEIMAKATIIISEGQSMDMSFEKRNDVSEEEYMTMIYKKTGALFEASAKIGAILGGGSEEMIECLGNYGKNLGIGFQIFDDYLGLVSKEEILGKPIGSDIREGKKTIFIIKLLNSSSRDKVINILGKKDISNEDIASIIYYIKNEKIDEYVLNKAKLHIDLAISSLSIFPNSEAKNDLIELAKYAISRLK</sequence>
<evidence type="ECO:0000256" key="1">
    <source>
        <dbReference type="ARBA" id="ARBA00001946"/>
    </source>
</evidence>
<evidence type="ECO:0000313" key="9">
    <source>
        <dbReference type="Proteomes" id="UP000316080"/>
    </source>
</evidence>
<dbReference type="Gene3D" id="1.10.600.10">
    <property type="entry name" value="Farnesyl Diphosphate Synthase"/>
    <property type="match status" value="1"/>
</dbReference>
<accession>A0A523BBW2</accession>
<evidence type="ECO:0000313" key="7">
    <source>
        <dbReference type="EMBL" id="RZN55426.1"/>
    </source>
</evidence>
<dbReference type="CDD" id="cd00685">
    <property type="entry name" value="Trans_IPPS_HT"/>
    <property type="match status" value="1"/>
</dbReference>
<dbReference type="PROSITE" id="PS00723">
    <property type="entry name" value="POLYPRENYL_SYNTHASE_1"/>
    <property type="match status" value="1"/>
</dbReference>
<dbReference type="PROSITE" id="PS00444">
    <property type="entry name" value="POLYPRENYL_SYNTHASE_2"/>
    <property type="match status" value="1"/>
</dbReference>
<evidence type="ECO:0000256" key="5">
    <source>
        <dbReference type="ARBA" id="ARBA00022842"/>
    </source>
</evidence>
<name>A0A523BBW2_9CREN</name>
<dbReference type="EMBL" id="QNVI01000052">
    <property type="protein sequence ID" value="TDA38427.1"/>
    <property type="molecule type" value="Genomic_DNA"/>
</dbReference>
<evidence type="ECO:0000256" key="3">
    <source>
        <dbReference type="ARBA" id="ARBA00022679"/>
    </source>
</evidence>
<dbReference type="Proteomes" id="UP000316080">
    <property type="component" value="Unassembled WGS sequence"/>
</dbReference>
<dbReference type="PANTHER" id="PTHR12001">
    <property type="entry name" value="GERANYLGERANYL PYROPHOSPHATE SYNTHASE"/>
    <property type="match status" value="1"/>
</dbReference>
<evidence type="ECO:0000256" key="4">
    <source>
        <dbReference type="ARBA" id="ARBA00022723"/>
    </source>
</evidence>
<dbReference type="SFLD" id="SFLDG01017">
    <property type="entry name" value="Polyprenyl_Transferase_Like"/>
    <property type="match status" value="1"/>
</dbReference>
<dbReference type="GO" id="GO:0046872">
    <property type="term" value="F:metal ion binding"/>
    <property type="evidence" value="ECO:0007669"/>
    <property type="project" value="UniProtKB-KW"/>
</dbReference>
<gene>
    <name evidence="8" type="ORF">DSO09_04560</name>
    <name evidence="7" type="ORF">EF809_05565</name>
</gene>
<evidence type="ECO:0000256" key="2">
    <source>
        <dbReference type="ARBA" id="ARBA00006706"/>
    </source>
</evidence>
<dbReference type="Pfam" id="PF00348">
    <property type="entry name" value="polyprenyl_synt"/>
    <property type="match status" value="1"/>
</dbReference>
<dbReference type="SFLD" id="SFLDS00005">
    <property type="entry name" value="Isoprenoid_Synthase_Type_I"/>
    <property type="match status" value="1"/>
</dbReference>
<dbReference type="GO" id="GO:0008299">
    <property type="term" value="P:isoprenoid biosynthetic process"/>
    <property type="evidence" value="ECO:0007669"/>
    <property type="project" value="InterPro"/>
</dbReference>
<keyword evidence="5" id="KW-0460">Magnesium</keyword>
<proteinExistence type="inferred from homology"/>